<dbReference type="InterPro" id="IPR051165">
    <property type="entry name" value="Multifunctional_ANK_Repeat"/>
</dbReference>
<dbReference type="Gene3D" id="1.25.40.20">
    <property type="entry name" value="Ankyrin repeat-containing domain"/>
    <property type="match status" value="2"/>
</dbReference>
<dbReference type="InterPro" id="IPR002110">
    <property type="entry name" value="Ankyrin_rpt"/>
</dbReference>
<dbReference type="InterPro" id="IPR036770">
    <property type="entry name" value="Ankyrin_rpt-contain_sf"/>
</dbReference>
<dbReference type="SMART" id="SM00248">
    <property type="entry name" value="ANK"/>
    <property type="match status" value="5"/>
</dbReference>
<gene>
    <name evidence="3" type="ORF">PENSOL_c013G08322</name>
</gene>
<dbReference type="Pfam" id="PF12796">
    <property type="entry name" value="Ank_2"/>
    <property type="match status" value="2"/>
</dbReference>
<accession>A0A1V6R7B7</accession>
<protein>
    <submittedName>
        <fullName evidence="3">Uncharacterized protein</fullName>
    </submittedName>
</protein>
<sequence length="331" mass="37380">MKLLDLPTELILMIEERLPTQADVFALMRSHSCMLAILQQRLDARQRGKDISNIFKFAIERETERLASTMLNLLGLIPDSVNTEVRMGALNIAAIYGQIKMVNLVLKHPKTINKPTPTDEENNTAIMEATALEHTEILKLLLAQPHLHPQKPSLSFFKVTQRRIINGNELTEYDSWDIPINEALYSGNQEIVQILLADPRVELNSLGLIAAARGGREDMVRLCLLQYPQKFDPVHESILVIAARENNTKLVKLLLEVTTHTSDMKWEIDGKTPFISATNQEIPAPDNPLLVRNNIDINASTYSEGSAFHHSIMHDNVEMMKMILGYRGSRC</sequence>
<dbReference type="PANTHER" id="PTHR24123:SF33">
    <property type="entry name" value="PROTEIN HOS4"/>
    <property type="match status" value="1"/>
</dbReference>
<evidence type="ECO:0000256" key="1">
    <source>
        <dbReference type="ARBA" id="ARBA00022737"/>
    </source>
</evidence>
<evidence type="ECO:0000256" key="2">
    <source>
        <dbReference type="ARBA" id="ARBA00023043"/>
    </source>
</evidence>
<keyword evidence="2" id="KW-0040">ANK repeat</keyword>
<organism evidence="3 4">
    <name type="scientific">Penicillium solitum</name>
    <dbReference type="NCBI Taxonomy" id="60172"/>
    <lineage>
        <taxon>Eukaryota</taxon>
        <taxon>Fungi</taxon>
        <taxon>Dikarya</taxon>
        <taxon>Ascomycota</taxon>
        <taxon>Pezizomycotina</taxon>
        <taxon>Eurotiomycetes</taxon>
        <taxon>Eurotiomycetidae</taxon>
        <taxon>Eurotiales</taxon>
        <taxon>Aspergillaceae</taxon>
        <taxon>Penicillium</taxon>
    </lineage>
</organism>
<name>A0A1V6R7B7_9EURO</name>
<comment type="caution">
    <text evidence="3">The sequence shown here is derived from an EMBL/GenBank/DDBJ whole genome shotgun (WGS) entry which is preliminary data.</text>
</comment>
<proteinExistence type="predicted"/>
<dbReference type="STRING" id="60172.A0A1V6R7B7"/>
<evidence type="ECO:0000313" key="3">
    <source>
        <dbReference type="EMBL" id="OQD97213.1"/>
    </source>
</evidence>
<dbReference type="Proteomes" id="UP000191612">
    <property type="component" value="Unassembled WGS sequence"/>
</dbReference>
<dbReference type="AlphaFoldDB" id="A0A1V6R7B7"/>
<reference evidence="4" key="1">
    <citation type="journal article" date="2017" name="Nat. Microbiol.">
        <title>Global analysis of biosynthetic gene clusters reveals vast potential of secondary metabolite production in Penicillium species.</title>
        <authorList>
            <person name="Nielsen J.C."/>
            <person name="Grijseels S."/>
            <person name="Prigent S."/>
            <person name="Ji B."/>
            <person name="Dainat J."/>
            <person name="Nielsen K.F."/>
            <person name="Frisvad J.C."/>
            <person name="Workman M."/>
            <person name="Nielsen J."/>
        </authorList>
    </citation>
    <scope>NUCLEOTIDE SEQUENCE [LARGE SCALE GENOMIC DNA]</scope>
    <source>
        <strain evidence="4">IBT 29525</strain>
    </source>
</reference>
<keyword evidence="1" id="KW-0677">Repeat</keyword>
<dbReference type="EMBL" id="MDYO01000013">
    <property type="protein sequence ID" value="OQD97213.1"/>
    <property type="molecule type" value="Genomic_DNA"/>
</dbReference>
<keyword evidence="4" id="KW-1185">Reference proteome</keyword>
<dbReference type="SUPFAM" id="SSF48403">
    <property type="entry name" value="Ankyrin repeat"/>
    <property type="match status" value="1"/>
</dbReference>
<dbReference type="PANTHER" id="PTHR24123">
    <property type="entry name" value="ANKYRIN REPEAT-CONTAINING"/>
    <property type="match status" value="1"/>
</dbReference>
<evidence type="ECO:0000313" key="4">
    <source>
        <dbReference type="Proteomes" id="UP000191612"/>
    </source>
</evidence>